<feature type="compositionally biased region" description="Basic and acidic residues" evidence="1">
    <location>
        <begin position="36"/>
        <end position="56"/>
    </location>
</feature>
<evidence type="ECO:0000313" key="3">
    <source>
        <dbReference type="Proteomes" id="UP001177003"/>
    </source>
</evidence>
<dbReference type="AlphaFoldDB" id="A0AA35YCH9"/>
<feature type="compositionally biased region" description="Basic residues" evidence="1">
    <location>
        <begin position="82"/>
        <end position="94"/>
    </location>
</feature>
<feature type="region of interest" description="Disordered" evidence="1">
    <location>
        <begin position="21"/>
        <end position="118"/>
    </location>
</feature>
<feature type="compositionally biased region" description="Polar residues" evidence="1">
    <location>
        <begin position="95"/>
        <end position="108"/>
    </location>
</feature>
<evidence type="ECO:0000256" key="1">
    <source>
        <dbReference type="SAM" id="MobiDB-lite"/>
    </source>
</evidence>
<reference evidence="2" key="1">
    <citation type="submission" date="2023-04" db="EMBL/GenBank/DDBJ databases">
        <authorList>
            <person name="Vijverberg K."/>
            <person name="Xiong W."/>
            <person name="Schranz E."/>
        </authorList>
    </citation>
    <scope>NUCLEOTIDE SEQUENCE</scope>
</reference>
<sequence length="340" mass="37489">MFQDIPASSKILEGFRKLTTSGFCPLTPEMQASIDAADKPNKGGEGSKKGEKRTAVKEGPSGATKPSPKKRKAPEASSTSTPKRRKQPAHKRKTATPSASEGSNSETESNVRIEENQSVCNEEEETFWHLKAIHEKLEQLHLASKAYSSTAYSKATVASLFERIMKEHDANVAKINVSVSKSADVCKSTTKKVDKLIAETTNFMENYITTYNNNTTSVSEAFQNLAAMFKTEKGVSPQSSDLKQGGESVSNVKACKVHVKPIIKKEPKGKEKLIEDETIIDDDEDEGPDEAELKRQKPCDIELNETQRIVKEAKEKERADKEAHVGLMSKSITIFVLIKT</sequence>
<protein>
    <submittedName>
        <fullName evidence="2">Uncharacterized protein</fullName>
    </submittedName>
</protein>
<organism evidence="2 3">
    <name type="scientific">Lactuca saligna</name>
    <name type="common">Willowleaf lettuce</name>
    <dbReference type="NCBI Taxonomy" id="75948"/>
    <lineage>
        <taxon>Eukaryota</taxon>
        <taxon>Viridiplantae</taxon>
        <taxon>Streptophyta</taxon>
        <taxon>Embryophyta</taxon>
        <taxon>Tracheophyta</taxon>
        <taxon>Spermatophyta</taxon>
        <taxon>Magnoliopsida</taxon>
        <taxon>eudicotyledons</taxon>
        <taxon>Gunneridae</taxon>
        <taxon>Pentapetalae</taxon>
        <taxon>asterids</taxon>
        <taxon>campanulids</taxon>
        <taxon>Asterales</taxon>
        <taxon>Asteraceae</taxon>
        <taxon>Cichorioideae</taxon>
        <taxon>Cichorieae</taxon>
        <taxon>Lactucinae</taxon>
        <taxon>Lactuca</taxon>
    </lineage>
</organism>
<name>A0AA35YCH9_LACSI</name>
<proteinExistence type="predicted"/>
<dbReference type="Proteomes" id="UP001177003">
    <property type="component" value="Chromosome 1"/>
</dbReference>
<feature type="compositionally biased region" description="Acidic residues" evidence="1">
    <location>
        <begin position="278"/>
        <end position="290"/>
    </location>
</feature>
<keyword evidence="3" id="KW-1185">Reference proteome</keyword>
<gene>
    <name evidence="2" type="ORF">LSALG_LOCUS10359</name>
</gene>
<feature type="region of interest" description="Disordered" evidence="1">
    <location>
        <begin position="278"/>
        <end position="297"/>
    </location>
</feature>
<evidence type="ECO:0000313" key="2">
    <source>
        <dbReference type="EMBL" id="CAI9270017.1"/>
    </source>
</evidence>
<dbReference type="EMBL" id="OX465077">
    <property type="protein sequence ID" value="CAI9270017.1"/>
    <property type="molecule type" value="Genomic_DNA"/>
</dbReference>
<accession>A0AA35YCH9</accession>